<dbReference type="FunFam" id="3.30.870.10:FF:000001">
    <property type="entry name" value="Polyphosphate kinase"/>
    <property type="match status" value="1"/>
</dbReference>
<dbReference type="SUPFAM" id="SSF143724">
    <property type="entry name" value="PHP14-like"/>
    <property type="match status" value="1"/>
</dbReference>
<protein>
    <recommendedName>
        <fullName evidence="8 9">Polyphosphate kinase</fullName>
        <ecNumber evidence="8 9">2.7.4.1</ecNumber>
    </recommendedName>
    <alternativeName>
        <fullName evidence="8">ATP-polyphosphate phosphotransferase</fullName>
    </alternativeName>
    <alternativeName>
        <fullName evidence="8">Polyphosphoric acid kinase</fullName>
    </alternativeName>
</protein>
<dbReference type="PANTHER" id="PTHR30218">
    <property type="entry name" value="POLYPHOSPHATE KINASE"/>
    <property type="match status" value="1"/>
</dbReference>
<dbReference type="Gene3D" id="3.30.1840.10">
    <property type="entry name" value="Polyphosphate kinase middle domain"/>
    <property type="match status" value="1"/>
</dbReference>
<dbReference type="GO" id="GO:0006799">
    <property type="term" value="P:polyphosphate biosynthetic process"/>
    <property type="evidence" value="ECO:0007669"/>
    <property type="project" value="UniProtKB-UniRule"/>
</dbReference>
<dbReference type="InterPro" id="IPR024953">
    <property type="entry name" value="PP_kinase_middle"/>
</dbReference>
<accession>A0A1W1I614</accession>
<dbReference type="EC" id="2.7.4.1" evidence="8 9"/>
<evidence type="ECO:0000313" key="14">
    <source>
        <dbReference type="EMBL" id="SLM48381.1"/>
    </source>
</evidence>
<evidence type="ECO:0000256" key="4">
    <source>
        <dbReference type="ARBA" id="ARBA00022741"/>
    </source>
</evidence>
<organism evidence="14 15">
    <name type="scientific">Nitrospira japonica</name>
    <dbReference type="NCBI Taxonomy" id="1325564"/>
    <lineage>
        <taxon>Bacteria</taxon>
        <taxon>Pseudomonadati</taxon>
        <taxon>Nitrospirota</taxon>
        <taxon>Nitrospiria</taxon>
        <taxon>Nitrospirales</taxon>
        <taxon>Nitrospiraceae</taxon>
        <taxon>Nitrospira</taxon>
    </lineage>
</organism>
<keyword evidence="4 8" id="KW-0547">Nucleotide-binding</keyword>
<dbReference type="InterPro" id="IPR036832">
    <property type="entry name" value="PPK_N_dom_sf"/>
</dbReference>
<evidence type="ECO:0000256" key="5">
    <source>
        <dbReference type="ARBA" id="ARBA00022777"/>
    </source>
</evidence>
<dbReference type="InterPro" id="IPR041108">
    <property type="entry name" value="PP_kinase_C_1"/>
</dbReference>
<evidence type="ECO:0000313" key="15">
    <source>
        <dbReference type="Proteomes" id="UP000192042"/>
    </source>
</evidence>
<dbReference type="Gene3D" id="3.30.870.10">
    <property type="entry name" value="Endonuclease Chain A"/>
    <property type="match status" value="2"/>
</dbReference>
<dbReference type="Pfam" id="PF13089">
    <property type="entry name" value="PP_kinase_N"/>
    <property type="match status" value="1"/>
</dbReference>
<dbReference type="Proteomes" id="UP000192042">
    <property type="component" value="Chromosome I"/>
</dbReference>
<keyword evidence="6 8" id="KW-0067">ATP-binding</keyword>
<keyword evidence="3 8" id="KW-0479">Metal-binding</keyword>
<feature type="binding site" evidence="8">
    <location>
        <position position="618"/>
    </location>
    <ligand>
        <name>ATP</name>
        <dbReference type="ChEBI" id="CHEBI:30616"/>
    </ligand>
</feature>
<comment type="cofactor">
    <cofactor evidence="8">
        <name>Mg(2+)</name>
        <dbReference type="ChEBI" id="CHEBI:18420"/>
    </cofactor>
</comment>
<feature type="domain" description="Polyphosphate kinase N-terminal" evidence="11">
    <location>
        <begin position="26"/>
        <end position="131"/>
    </location>
</feature>
<reference evidence="14 15" key="1">
    <citation type="submission" date="2017-03" db="EMBL/GenBank/DDBJ databases">
        <authorList>
            <person name="Afonso C.L."/>
            <person name="Miller P.J."/>
            <person name="Scott M.A."/>
            <person name="Spackman E."/>
            <person name="Goraichik I."/>
            <person name="Dimitrov K.M."/>
            <person name="Suarez D.L."/>
            <person name="Swayne D.E."/>
        </authorList>
    </citation>
    <scope>NUCLEOTIDE SEQUENCE [LARGE SCALE GENOMIC DNA]</scope>
    <source>
        <strain evidence="14">Genome sequencing of Nitrospira japonica strain NJ11</strain>
    </source>
</reference>
<dbReference type="Pfam" id="PF02503">
    <property type="entry name" value="PP_kinase"/>
    <property type="match status" value="1"/>
</dbReference>
<dbReference type="GO" id="GO:0046872">
    <property type="term" value="F:metal ion binding"/>
    <property type="evidence" value="ECO:0007669"/>
    <property type="project" value="UniProtKB-KW"/>
</dbReference>
<evidence type="ECO:0000256" key="8">
    <source>
        <dbReference type="HAMAP-Rule" id="MF_00347"/>
    </source>
</evidence>
<evidence type="ECO:0000256" key="3">
    <source>
        <dbReference type="ARBA" id="ARBA00022723"/>
    </source>
</evidence>
<keyword evidence="1 8" id="KW-0597">Phosphoprotein</keyword>
<evidence type="ECO:0000259" key="11">
    <source>
        <dbReference type="Pfam" id="PF13089"/>
    </source>
</evidence>
<comment type="function">
    <text evidence="8 9">Catalyzes the reversible transfer of the terminal phosphate of ATP to form a long-chain polyphosphate (polyP).</text>
</comment>
<dbReference type="GO" id="GO:0009358">
    <property type="term" value="C:polyphosphate kinase complex"/>
    <property type="evidence" value="ECO:0007669"/>
    <property type="project" value="InterPro"/>
</dbReference>
<dbReference type="NCBIfam" id="TIGR03705">
    <property type="entry name" value="poly_P_kin"/>
    <property type="match status" value="1"/>
</dbReference>
<dbReference type="NCBIfam" id="NF003917">
    <property type="entry name" value="PRK05443.1-1"/>
    <property type="match status" value="1"/>
</dbReference>
<dbReference type="CDD" id="cd09165">
    <property type="entry name" value="PLDc_PaPPK1_C1_like"/>
    <property type="match status" value="1"/>
</dbReference>
<feature type="binding site" evidence="8">
    <location>
        <position position="431"/>
    </location>
    <ligand>
        <name>Mg(2+)</name>
        <dbReference type="ChEBI" id="CHEBI:18420"/>
    </ligand>
</feature>
<dbReference type="InterPro" id="IPR003414">
    <property type="entry name" value="PP_kinase"/>
</dbReference>
<comment type="similarity">
    <text evidence="8 9">Belongs to the polyphosphate kinase 1 (PPK1) family.</text>
</comment>
<evidence type="ECO:0000256" key="6">
    <source>
        <dbReference type="ARBA" id="ARBA00022840"/>
    </source>
</evidence>
<dbReference type="NCBIfam" id="NF003918">
    <property type="entry name" value="PRK05443.1-2"/>
    <property type="match status" value="1"/>
</dbReference>
<evidence type="ECO:0000256" key="2">
    <source>
        <dbReference type="ARBA" id="ARBA00022679"/>
    </source>
</evidence>
<dbReference type="RefSeq" id="WP_080886773.1">
    <property type="nucleotide sequence ID" value="NZ_LT828648.1"/>
</dbReference>
<proteinExistence type="inferred from homology"/>
<evidence type="ECO:0000259" key="12">
    <source>
        <dbReference type="Pfam" id="PF13090"/>
    </source>
</evidence>
<dbReference type="Gene3D" id="1.20.58.310">
    <property type="entry name" value="Polyphosphate kinase N-terminal domain"/>
    <property type="match status" value="1"/>
</dbReference>
<dbReference type="CDD" id="cd09168">
    <property type="entry name" value="PLDc_PaPPK1_C2_like"/>
    <property type="match status" value="1"/>
</dbReference>
<dbReference type="Pfam" id="PF17941">
    <property type="entry name" value="PP_kinase_C_1"/>
    <property type="match status" value="1"/>
</dbReference>
<dbReference type="GO" id="GO:0005524">
    <property type="term" value="F:ATP binding"/>
    <property type="evidence" value="ECO:0007669"/>
    <property type="project" value="UniProtKB-KW"/>
</dbReference>
<feature type="active site" description="Phosphohistidine intermediate" evidence="8">
    <location>
        <position position="461"/>
    </location>
</feature>
<keyword evidence="7 8" id="KW-0460">Magnesium</keyword>
<dbReference type="InterPro" id="IPR036830">
    <property type="entry name" value="PP_kinase_middle_dom_sf"/>
</dbReference>
<sequence length="725" mass="81223">MTNTPNAHSPHAPEETIADLDRASLFLNRELSWLQFNLRVLEEAENTSSPLLERVKFFTIFASNLDEFFMTRVSALHRQIAAGVTDLPPDGMTPSEQMMAICREVTSQLRRHQACWHQDLCPKLSSAGIHVLPSKSLSEAERLGLRDSFRTEIFPVLTPLAIDPTHPFPHVSNLSFNLAVIVRDPERGECFARVKLPSGVKRLIPVPEPSPESRDPAVPGIVLRNLRFVWLEDVVADNLDLLFPGLEIVASYAFRVTRDADLTIKESEAADLLTTVEQQLDLREFGSVIKLELDEEMPSAIADVLIANLQLPPHLVYSGMRPIGVAGIAELMALDRPDLKDAFHVPAVPQLFAQSGGMLATIRQQDVLLFHPYDSFVPVVDFIREAANDPAVLAIKQTLYRVGAKSPVVDALMEARMNGKQVAVLVELKARFDEESNIEWARRLEDEGVHVVYGVRGLKTHAKMCLVIRREAEGIRRYVHLATGNYNIVSSRIYTDVSYLTSDPVICNDVSDLFNALTGYSRKQSYEKLLVAPKLLRQEVIERINREIAHQRAGREGYLAFKMNALVDKACIQALYRASQAGVRIDLQVRGICCLRPGVKGLSDTIRVISVVGRFLEHARVYYFKNGGQEEVFVGSADLMPRNLDQRVEVLFPVANPLWRDVLVNEIIGVGIRDNVQARQLSPDGTYKRLHPSDGEPAIHSQEWFVTHWKSRRLPDGVIMPAISS</sequence>
<dbReference type="InterPro" id="IPR025198">
    <property type="entry name" value="PPK_N_dom"/>
</dbReference>
<dbReference type="InterPro" id="IPR025200">
    <property type="entry name" value="PPK_C_dom2"/>
</dbReference>
<dbReference type="GO" id="GO:0008976">
    <property type="term" value="F:polyphosphate kinase activity"/>
    <property type="evidence" value="ECO:0007669"/>
    <property type="project" value="UniProtKB-UniRule"/>
</dbReference>
<feature type="binding site" evidence="8">
    <location>
        <position position="64"/>
    </location>
    <ligand>
        <name>ATP</name>
        <dbReference type="ChEBI" id="CHEBI:30616"/>
    </ligand>
</feature>
<dbReference type="Pfam" id="PF13090">
    <property type="entry name" value="PP_kinase_C"/>
    <property type="match status" value="1"/>
</dbReference>
<dbReference type="STRING" id="1325564.NSJP_2209"/>
<dbReference type="NCBIfam" id="NF003921">
    <property type="entry name" value="PRK05443.2-2"/>
    <property type="match status" value="1"/>
</dbReference>
<keyword evidence="5 8" id="KW-0418">Kinase</keyword>
<keyword evidence="2 8" id="KW-0808">Transferase</keyword>
<evidence type="ECO:0000259" key="10">
    <source>
        <dbReference type="Pfam" id="PF02503"/>
    </source>
</evidence>
<name>A0A1W1I614_9BACT</name>
<dbReference type="SUPFAM" id="SSF140356">
    <property type="entry name" value="PPK N-terminal domain-like"/>
    <property type="match status" value="1"/>
</dbReference>
<comment type="catalytic activity">
    <reaction evidence="8 9">
        <text>[phosphate](n) + ATP = [phosphate](n+1) + ADP</text>
        <dbReference type="Rhea" id="RHEA:19573"/>
        <dbReference type="Rhea" id="RHEA-COMP:9859"/>
        <dbReference type="Rhea" id="RHEA-COMP:14280"/>
        <dbReference type="ChEBI" id="CHEBI:16838"/>
        <dbReference type="ChEBI" id="CHEBI:30616"/>
        <dbReference type="ChEBI" id="CHEBI:456216"/>
        <dbReference type="EC" id="2.7.4.1"/>
    </reaction>
</comment>
<dbReference type="SUPFAM" id="SSF56024">
    <property type="entry name" value="Phospholipase D/nuclease"/>
    <property type="match status" value="2"/>
</dbReference>
<dbReference type="OrthoDB" id="9761456at2"/>
<feature type="domain" description="Polyphosphate kinase middle" evidence="10">
    <location>
        <begin position="144"/>
        <end position="327"/>
    </location>
</feature>
<dbReference type="KEGG" id="nja:NSJP_2209"/>
<dbReference type="PIRSF" id="PIRSF015589">
    <property type="entry name" value="PP_kinase"/>
    <property type="match status" value="1"/>
</dbReference>
<evidence type="ECO:0000256" key="1">
    <source>
        <dbReference type="ARBA" id="ARBA00022553"/>
    </source>
</evidence>
<gene>
    <name evidence="8 14" type="primary">ppk</name>
    <name evidence="14" type="ORF">NSJP_2209</name>
</gene>
<comment type="PTM">
    <text evidence="8 9">An intermediate of this reaction is the autophosphorylated ppk in which a phosphate is covalently linked to a histidine residue through a N-P bond.</text>
</comment>
<dbReference type="HAMAP" id="MF_00347">
    <property type="entry name" value="Polyphosphate_kinase"/>
    <property type="match status" value="1"/>
</dbReference>
<dbReference type="PANTHER" id="PTHR30218:SF0">
    <property type="entry name" value="POLYPHOSPHATE KINASE"/>
    <property type="match status" value="1"/>
</dbReference>
<feature type="domain" description="Polyphosphate kinase C-terminal" evidence="12">
    <location>
        <begin position="529"/>
        <end position="702"/>
    </location>
</feature>
<feature type="binding site" evidence="8">
    <location>
        <position position="590"/>
    </location>
    <ligand>
        <name>ATP</name>
        <dbReference type="ChEBI" id="CHEBI:30616"/>
    </ligand>
</feature>
<feature type="domain" description="Polyphosphate kinase C-terminal" evidence="13">
    <location>
        <begin position="358"/>
        <end position="522"/>
    </location>
</feature>
<evidence type="ECO:0000256" key="9">
    <source>
        <dbReference type="RuleBase" id="RU003800"/>
    </source>
</evidence>
<evidence type="ECO:0000256" key="7">
    <source>
        <dbReference type="ARBA" id="ARBA00022842"/>
    </source>
</evidence>
<dbReference type="EMBL" id="LT828648">
    <property type="protein sequence ID" value="SLM48381.1"/>
    <property type="molecule type" value="Genomic_DNA"/>
</dbReference>
<evidence type="ECO:0000259" key="13">
    <source>
        <dbReference type="Pfam" id="PF17941"/>
    </source>
</evidence>
<dbReference type="AlphaFoldDB" id="A0A1W1I614"/>
<feature type="binding site" evidence="8">
    <location>
        <position position="494"/>
    </location>
    <ligand>
        <name>ATP</name>
        <dbReference type="ChEBI" id="CHEBI:30616"/>
    </ligand>
</feature>
<keyword evidence="15" id="KW-1185">Reference proteome</keyword>
<feature type="binding site" evidence="8">
    <location>
        <position position="401"/>
    </location>
    <ligand>
        <name>Mg(2+)</name>
        <dbReference type="ChEBI" id="CHEBI:18420"/>
    </ligand>
</feature>